<comment type="caution">
    <text evidence="1">The sequence shown here is derived from an EMBL/GenBank/DDBJ whole genome shotgun (WGS) entry which is preliminary data.</text>
</comment>
<dbReference type="Proteomes" id="UP000240912">
    <property type="component" value="Unassembled WGS sequence"/>
</dbReference>
<name>A0A2T3HI46_9SPHI</name>
<accession>A0A2T3HI46</accession>
<organism evidence="1 2">
    <name type="scientific">Pedobacter yulinensis</name>
    <dbReference type="NCBI Taxonomy" id="2126353"/>
    <lineage>
        <taxon>Bacteria</taxon>
        <taxon>Pseudomonadati</taxon>
        <taxon>Bacteroidota</taxon>
        <taxon>Sphingobacteriia</taxon>
        <taxon>Sphingobacteriales</taxon>
        <taxon>Sphingobacteriaceae</taxon>
        <taxon>Pedobacter</taxon>
    </lineage>
</organism>
<gene>
    <name evidence="1" type="ORF">C7T94_15040</name>
</gene>
<proteinExistence type="predicted"/>
<evidence type="ECO:0000313" key="2">
    <source>
        <dbReference type="Proteomes" id="UP000240912"/>
    </source>
</evidence>
<reference evidence="1 2" key="1">
    <citation type="submission" date="2018-03" db="EMBL/GenBank/DDBJ databases">
        <authorList>
            <person name="Keele B.F."/>
        </authorList>
    </citation>
    <scope>NUCLEOTIDE SEQUENCE [LARGE SCALE GENOMIC DNA]</scope>
    <source>
        <strain evidence="1 2">YL28-9</strain>
    </source>
</reference>
<sequence>MRVFAVFDLNMRIYAGKCEHCNQHVKERPPALSTGSHFEGRVTADRCDSGKIELPLPGK</sequence>
<dbReference type="AlphaFoldDB" id="A0A2T3HI46"/>
<dbReference type="EMBL" id="PYLS01000006">
    <property type="protein sequence ID" value="PST82118.1"/>
    <property type="molecule type" value="Genomic_DNA"/>
</dbReference>
<evidence type="ECO:0000313" key="1">
    <source>
        <dbReference type="EMBL" id="PST82118.1"/>
    </source>
</evidence>
<keyword evidence="2" id="KW-1185">Reference proteome</keyword>
<protein>
    <submittedName>
        <fullName evidence="1">Uncharacterized protein</fullName>
    </submittedName>
</protein>